<dbReference type="GO" id="GO:0050982">
    <property type="term" value="P:detection of mechanical stimulus"/>
    <property type="evidence" value="ECO:0007669"/>
    <property type="project" value="TreeGrafter"/>
</dbReference>
<evidence type="ECO:0000256" key="7">
    <source>
        <dbReference type="PIRSR" id="PIRSR603915-2"/>
    </source>
</evidence>
<dbReference type="OrthoDB" id="6150772at2759"/>
<dbReference type="EMBL" id="CAJHNH020000402">
    <property type="protein sequence ID" value="CAG5117408.1"/>
    <property type="molecule type" value="Genomic_DNA"/>
</dbReference>
<evidence type="ECO:0000259" key="10">
    <source>
        <dbReference type="Pfam" id="PF20519"/>
    </source>
</evidence>
<dbReference type="InterPro" id="IPR051223">
    <property type="entry name" value="Polycystin"/>
</dbReference>
<feature type="transmembrane region" description="Helical" evidence="8">
    <location>
        <begin position="61"/>
        <end position="79"/>
    </location>
</feature>
<feature type="transmembrane region" description="Helical" evidence="8">
    <location>
        <begin position="417"/>
        <end position="442"/>
    </location>
</feature>
<proteinExistence type="inferred from homology"/>
<keyword evidence="3 8" id="KW-0812">Transmembrane</keyword>
<evidence type="ECO:0000256" key="1">
    <source>
        <dbReference type="ARBA" id="ARBA00004141"/>
    </source>
</evidence>
<name>A0A8S3YM91_9EUPU</name>
<evidence type="ECO:0008006" key="13">
    <source>
        <dbReference type="Google" id="ProtNLM"/>
    </source>
</evidence>
<evidence type="ECO:0000256" key="4">
    <source>
        <dbReference type="ARBA" id="ARBA00022989"/>
    </source>
</evidence>
<evidence type="ECO:0000256" key="6">
    <source>
        <dbReference type="ARBA" id="ARBA00023180"/>
    </source>
</evidence>
<accession>A0A8S3YM91</accession>
<dbReference type="Gene3D" id="1.10.287.70">
    <property type="match status" value="1"/>
</dbReference>
<dbReference type="InterPro" id="IPR003915">
    <property type="entry name" value="PKD_2"/>
</dbReference>
<sequence>MRIFVTEDGIRLVQERKKYNRKFRTLLPKVTCRVPLNTAEAKTVSERLALETAAREMLRDLFFYTIFMMSVLLVAYGHMDVRSQFLQTQYVKHKFLHTPIFEDPEGEEYASLGKLEEVHSVEDMLHYIRTVVAPEMLKVKGTISTDHDIYLMGTARLRQVRSRDDSDACENLPNALRSLFIEETCSYSSFYVSEETNTYESTWKVLSNTSKDIIDDSPYVYRSSKELNGAILIGQHGVYSGGGYVVPFGQDDLESIQNALTRLYNSDWIDELSKCIFVEFTLYNAASDHFTNVIIAFEFANFGAIYPSAFIHSANLLNKELNEELWLQLSEGIMAICTLFYAFVEIQNYRKLGLRKYFGNLWRCLEAFTVILTCAVGIIFFLRYYEFVEILKEFQKYGHTRFLNFEAVFQMHEHLHISLAVLGGVVIFKMLKVTAFNPLVVITFRSFLNAHADLYGLLLVTAILFLAFAVTGILLFGAIVRSYRSVTISLFTLLFFIMGESEYDSLVAADVFLGRIYFLMVTVSSQYIIVNFFCSILYEGFELTRYMAFRREQETVKYMVNRIKFYLEFGPKNVKTNKSRKL</sequence>
<keyword evidence="4 8" id="KW-1133">Transmembrane helix</keyword>
<evidence type="ECO:0000256" key="5">
    <source>
        <dbReference type="ARBA" id="ARBA00023136"/>
    </source>
</evidence>
<dbReference type="PANTHER" id="PTHR10877">
    <property type="entry name" value="POLYCYSTIN FAMILY MEMBER"/>
    <property type="match status" value="1"/>
</dbReference>
<feature type="transmembrane region" description="Helical" evidence="8">
    <location>
        <begin position="365"/>
        <end position="385"/>
    </location>
</feature>
<comment type="subcellular location">
    <subcellularLocation>
        <location evidence="1">Membrane</location>
        <topology evidence="1">Multi-pass membrane protein</topology>
    </subcellularLocation>
</comment>
<evidence type="ECO:0000259" key="9">
    <source>
        <dbReference type="Pfam" id="PF08016"/>
    </source>
</evidence>
<dbReference type="Pfam" id="PF08016">
    <property type="entry name" value="PKD_channel"/>
    <property type="match status" value="1"/>
</dbReference>
<dbReference type="InterPro" id="IPR046791">
    <property type="entry name" value="Polycystin_dom"/>
</dbReference>
<dbReference type="GO" id="GO:0005509">
    <property type="term" value="F:calcium ion binding"/>
    <property type="evidence" value="ECO:0007669"/>
    <property type="project" value="InterPro"/>
</dbReference>
<dbReference type="PRINTS" id="PR01433">
    <property type="entry name" value="POLYCYSTIN2"/>
</dbReference>
<feature type="disulfide bond" evidence="7">
    <location>
        <begin position="169"/>
        <end position="185"/>
    </location>
</feature>
<feature type="transmembrane region" description="Helical" evidence="8">
    <location>
        <begin position="516"/>
        <end position="538"/>
    </location>
</feature>
<dbReference type="PANTHER" id="PTHR10877:SF197">
    <property type="entry name" value="POLYCYSTIC KIDNEY DISEASE PROTEIN 1-LIKE 2"/>
    <property type="match status" value="1"/>
</dbReference>
<feature type="domain" description="Polycystin cation channel PKD1/PKD2" evidence="9">
    <location>
        <begin position="329"/>
        <end position="542"/>
    </location>
</feature>
<dbReference type="InterPro" id="IPR013122">
    <property type="entry name" value="PKD1_2_channel"/>
</dbReference>
<feature type="domain" description="Polycystin" evidence="10">
    <location>
        <begin position="115"/>
        <end position="316"/>
    </location>
</feature>
<feature type="transmembrane region" description="Helical" evidence="8">
    <location>
        <begin position="454"/>
        <end position="480"/>
    </location>
</feature>
<evidence type="ECO:0000313" key="12">
    <source>
        <dbReference type="Proteomes" id="UP000678393"/>
    </source>
</evidence>
<evidence type="ECO:0000256" key="2">
    <source>
        <dbReference type="ARBA" id="ARBA00007200"/>
    </source>
</evidence>
<dbReference type="Pfam" id="PF20519">
    <property type="entry name" value="Polycystin_dom"/>
    <property type="match status" value="1"/>
</dbReference>
<evidence type="ECO:0000256" key="8">
    <source>
        <dbReference type="SAM" id="Phobius"/>
    </source>
</evidence>
<feature type="transmembrane region" description="Helical" evidence="8">
    <location>
        <begin position="325"/>
        <end position="344"/>
    </location>
</feature>
<keyword evidence="6" id="KW-0325">Glycoprotein</keyword>
<dbReference type="GO" id="GO:0016020">
    <property type="term" value="C:membrane"/>
    <property type="evidence" value="ECO:0007669"/>
    <property type="project" value="UniProtKB-SubCell"/>
</dbReference>
<comment type="similarity">
    <text evidence="2">Belongs to the polycystin family.</text>
</comment>
<evidence type="ECO:0000256" key="3">
    <source>
        <dbReference type="ARBA" id="ARBA00022692"/>
    </source>
</evidence>
<gene>
    <name evidence="11" type="ORF">CUNI_LOCUS2966</name>
</gene>
<keyword evidence="12" id="KW-1185">Reference proteome</keyword>
<protein>
    <recommendedName>
        <fullName evidence="13">Polycystin cation channel PKD1/PKD2 domain-containing protein</fullName>
    </recommendedName>
</protein>
<organism evidence="11 12">
    <name type="scientific">Candidula unifasciata</name>
    <dbReference type="NCBI Taxonomy" id="100452"/>
    <lineage>
        <taxon>Eukaryota</taxon>
        <taxon>Metazoa</taxon>
        <taxon>Spiralia</taxon>
        <taxon>Lophotrochozoa</taxon>
        <taxon>Mollusca</taxon>
        <taxon>Gastropoda</taxon>
        <taxon>Heterobranchia</taxon>
        <taxon>Euthyneura</taxon>
        <taxon>Panpulmonata</taxon>
        <taxon>Eupulmonata</taxon>
        <taxon>Stylommatophora</taxon>
        <taxon>Helicina</taxon>
        <taxon>Helicoidea</taxon>
        <taxon>Geomitridae</taxon>
        <taxon>Candidula</taxon>
    </lineage>
</organism>
<dbReference type="AlphaFoldDB" id="A0A8S3YM91"/>
<dbReference type="GO" id="GO:0005262">
    <property type="term" value="F:calcium channel activity"/>
    <property type="evidence" value="ECO:0007669"/>
    <property type="project" value="TreeGrafter"/>
</dbReference>
<keyword evidence="5 8" id="KW-0472">Membrane</keyword>
<evidence type="ECO:0000313" key="11">
    <source>
        <dbReference type="EMBL" id="CAG5117408.1"/>
    </source>
</evidence>
<dbReference type="Proteomes" id="UP000678393">
    <property type="component" value="Unassembled WGS sequence"/>
</dbReference>
<reference evidence="11" key="1">
    <citation type="submission" date="2021-04" db="EMBL/GenBank/DDBJ databases">
        <authorList>
            <consortium name="Molecular Ecology Group"/>
        </authorList>
    </citation>
    <scope>NUCLEOTIDE SEQUENCE</scope>
</reference>
<comment type="caution">
    <text evidence="11">The sequence shown here is derived from an EMBL/GenBank/DDBJ whole genome shotgun (WGS) entry which is preliminary data.</text>
</comment>